<name>A0A3E2GV99_SCYLI</name>
<evidence type="ECO:0000313" key="5">
    <source>
        <dbReference type="Proteomes" id="UP000258309"/>
    </source>
</evidence>
<dbReference type="PANTHER" id="PTHR24320">
    <property type="entry name" value="RETINOL DEHYDROGENASE"/>
    <property type="match status" value="1"/>
</dbReference>
<dbReference type="Proteomes" id="UP000258309">
    <property type="component" value="Unassembled WGS sequence"/>
</dbReference>
<reference evidence="4 5" key="1">
    <citation type="submission" date="2018-05" db="EMBL/GenBank/DDBJ databases">
        <title>Draft genome sequence of Scytalidium lignicola DSM 105466, a ubiquitous saprotrophic fungus.</title>
        <authorList>
            <person name="Buettner E."/>
            <person name="Gebauer A.M."/>
            <person name="Hofrichter M."/>
            <person name="Liers C."/>
            <person name="Kellner H."/>
        </authorList>
    </citation>
    <scope>NUCLEOTIDE SEQUENCE [LARGE SCALE GENOMIC DNA]</scope>
    <source>
        <strain evidence="4 5">DSM 105466</strain>
    </source>
</reference>
<dbReference type="PRINTS" id="PR00081">
    <property type="entry name" value="GDHRDH"/>
</dbReference>
<dbReference type="Pfam" id="PF00106">
    <property type="entry name" value="adh_short"/>
    <property type="match status" value="1"/>
</dbReference>
<proteinExistence type="inferred from homology"/>
<accession>A0A3E2GV99</accession>
<evidence type="ECO:0000256" key="1">
    <source>
        <dbReference type="ARBA" id="ARBA00006484"/>
    </source>
</evidence>
<comment type="similarity">
    <text evidence="1">Belongs to the short-chain dehydrogenases/reductases (SDR) family.</text>
</comment>
<gene>
    <name evidence="4" type="ORF">B7463_g11391</name>
</gene>
<evidence type="ECO:0000313" key="4">
    <source>
        <dbReference type="EMBL" id="RFU24942.1"/>
    </source>
</evidence>
<dbReference type="GO" id="GO:0016491">
    <property type="term" value="F:oxidoreductase activity"/>
    <property type="evidence" value="ECO:0007669"/>
    <property type="project" value="UniProtKB-KW"/>
</dbReference>
<keyword evidence="2" id="KW-0521">NADP</keyword>
<dbReference type="EMBL" id="NCSJ02000383">
    <property type="protein sequence ID" value="RFU24942.1"/>
    <property type="molecule type" value="Genomic_DNA"/>
</dbReference>
<dbReference type="AlphaFoldDB" id="A0A3E2GV99"/>
<dbReference type="Gene3D" id="3.40.50.720">
    <property type="entry name" value="NAD(P)-binding Rossmann-like Domain"/>
    <property type="match status" value="1"/>
</dbReference>
<dbReference type="SUPFAM" id="SSF51735">
    <property type="entry name" value="NAD(P)-binding Rossmann-fold domains"/>
    <property type="match status" value="1"/>
</dbReference>
<evidence type="ECO:0000256" key="3">
    <source>
        <dbReference type="ARBA" id="ARBA00023002"/>
    </source>
</evidence>
<keyword evidence="3" id="KW-0560">Oxidoreductase</keyword>
<organism evidence="4 5">
    <name type="scientific">Scytalidium lignicola</name>
    <name type="common">Hyphomycete</name>
    <dbReference type="NCBI Taxonomy" id="5539"/>
    <lineage>
        <taxon>Eukaryota</taxon>
        <taxon>Fungi</taxon>
        <taxon>Dikarya</taxon>
        <taxon>Ascomycota</taxon>
        <taxon>Pezizomycotina</taxon>
        <taxon>Leotiomycetes</taxon>
        <taxon>Leotiomycetes incertae sedis</taxon>
        <taxon>Scytalidium</taxon>
    </lineage>
</organism>
<dbReference type="STRING" id="5539.A0A3E2GV99"/>
<evidence type="ECO:0000256" key="2">
    <source>
        <dbReference type="ARBA" id="ARBA00022857"/>
    </source>
</evidence>
<dbReference type="InterPro" id="IPR002347">
    <property type="entry name" value="SDR_fam"/>
</dbReference>
<sequence length="322" mass="35261">MGNQWSMMFPPKPEFTEKSLADLEGKVYIVTGSSSGVGKELAQILFSRNAKVYVAVRSEDKAKAAIQSIESAFPESKGELVYLHLDLDDLSGIKASAQEFLGKEKRLDVLFNNAGVMKPPEGSKTKQGYELQIGTNCVAPHLFTKVLLPLMIETAKTSPAGSVRIVDVASSAVDMSPQGGVNMNNLDYKVNQGPWHKYAVSKAGNVYHSKEIARRYGKDGIVSVSLNPGNLKSELQRHLSGLEALLVKLILYPPINGAYTELFAGLSPDVTVEKNGAWIGPWGRFVPLRQDIEKGALPESEGGTSIAQKFWDWCEEQVKQYE</sequence>
<protein>
    <submittedName>
        <fullName evidence="4">Uncharacterized protein</fullName>
    </submittedName>
</protein>
<dbReference type="OrthoDB" id="191139at2759"/>
<feature type="non-terminal residue" evidence="4">
    <location>
        <position position="1"/>
    </location>
</feature>
<dbReference type="OMA" id="NEEGIWP"/>
<dbReference type="PANTHER" id="PTHR24320:SF236">
    <property type="entry name" value="SHORT-CHAIN DEHYDROGENASE-RELATED"/>
    <property type="match status" value="1"/>
</dbReference>
<keyword evidence="5" id="KW-1185">Reference proteome</keyword>
<comment type="caution">
    <text evidence="4">The sequence shown here is derived from an EMBL/GenBank/DDBJ whole genome shotgun (WGS) entry which is preliminary data.</text>
</comment>
<dbReference type="InterPro" id="IPR036291">
    <property type="entry name" value="NAD(P)-bd_dom_sf"/>
</dbReference>
<feature type="non-terminal residue" evidence="4">
    <location>
        <position position="322"/>
    </location>
</feature>